<dbReference type="CDD" id="cd02440">
    <property type="entry name" value="AdoMet_MTases"/>
    <property type="match status" value="1"/>
</dbReference>
<evidence type="ECO:0000256" key="4">
    <source>
        <dbReference type="PROSITE-ProRule" id="PRU01024"/>
    </source>
</evidence>
<evidence type="ECO:0000256" key="1">
    <source>
        <dbReference type="ARBA" id="ARBA00022603"/>
    </source>
</evidence>
<keyword evidence="1 4" id="KW-0489">Methyltransferase</keyword>
<evidence type="ECO:0000256" key="2">
    <source>
        <dbReference type="ARBA" id="ARBA00022679"/>
    </source>
</evidence>
<accession>A0A4R6PYR9</accession>
<organism evidence="6 7">
    <name type="scientific">Aminicella lysinilytica</name>
    <dbReference type="NCBI Taxonomy" id="433323"/>
    <lineage>
        <taxon>Bacteria</taxon>
        <taxon>Bacillati</taxon>
        <taxon>Bacillota</taxon>
        <taxon>Clostridia</taxon>
        <taxon>Peptostreptococcales</taxon>
        <taxon>Anaerovoracaceae</taxon>
        <taxon>Aminicella</taxon>
    </lineage>
</organism>
<evidence type="ECO:0000256" key="3">
    <source>
        <dbReference type="ARBA" id="ARBA00022691"/>
    </source>
</evidence>
<feature type="active site" description="Nucleophile" evidence="4">
    <location>
        <position position="346"/>
    </location>
</feature>
<comment type="caution">
    <text evidence="6">The sequence shown here is derived from an EMBL/GenBank/DDBJ whole genome shotgun (WGS) entry which is preliminary data.</text>
</comment>
<evidence type="ECO:0000256" key="5">
    <source>
        <dbReference type="PROSITE-ProRule" id="PRU10015"/>
    </source>
</evidence>
<dbReference type="PROSITE" id="PS01231">
    <property type="entry name" value="TRMA_2"/>
    <property type="match status" value="1"/>
</dbReference>
<dbReference type="AlphaFoldDB" id="A0A4R6PYR9"/>
<dbReference type="GO" id="GO:0070475">
    <property type="term" value="P:rRNA base methylation"/>
    <property type="evidence" value="ECO:0007669"/>
    <property type="project" value="TreeGrafter"/>
</dbReference>
<dbReference type="FunFam" id="3.40.50.150:FF:000009">
    <property type="entry name" value="23S rRNA (Uracil(1939)-C(5))-methyltransferase RlmD"/>
    <property type="match status" value="1"/>
</dbReference>
<keyword evidence="7" id="KW-1185">Reference proteome</keyword>
<reference evidence="6 7" key="1">
    <citation type="submission" date="2019-03" db="EMBL/GenBank/DDBJ databases">
        <title>Genomic Encyclopedia of Type Strains, Phase IV (KMG-IV): sequencing the most valuable type-strain genomes for metagenomic binning, comparative biology and taxonomic classification.</title>
        <authorList>
            <person name="Goeker M."/>
        </authorList>
    </citation>
    <scope>NUCLEOTIDE SEQUENCE [LARGE SCALE GENOMIC DNA]</scope>
    <source>
        <strain evidence="6 7">DSM 28287</strain>
    </source>
</reference>
<dbReference type="OrthoDB" id="9804590at2"/>
<dbReference type="PANTHER" id="PTHR11061:SF30">
    <property type="entry name" value="TRNA (URACIL(54)-C(5))-METHYLTRANSFERASE"/>
    <property type="match status" value="1"/>
</dbReference>
<feature type="binding site" evidence="4">
    <location>
        <position position="253"/>
    </location>
    <ligand>
        <name>S-adenosyl-L-methionine</name>
        <dbReference type="ChEBI" id="CHEBI:59789"/>
    </ligand>
</feature>
<keyword evidence="3 4" id="KW-0949">S-adenosyl-L-methionine</keyword>
<dbReference type="InterPro" id="IPR010280">
    <property type="entry name" value="U5_MeTrfase_fam"/>
</dbReference>
<feature type="binding site" evidence="4">
    <location>
        <position position="274"/>
    </location>
    <ligand>
        <name>S-adenosyl-L-methionine</name>
        <dbReference type="ChEBI" id="CHEBI:59789"/>
    </ligand>
</feature>
<feature type="binding site" evidence="4">
    <location>
        <position position="319"/>
    </location>
    <ligand>
        <name>S-adenosyl-L-methionine</name>
        <dbReference type="ChEBI" id="CHEBI:59789"/>
    </ligand>
</feature>
<proteinExistence type="inferred from homology"/>
<dbReference type="PROSITE" id="PS51687">
    <property type="entry name" value="SAM_MT_RNA_M5U"/>
    <property type="match status" value="1"/>
</dbReference>
<gene>
    <name evidence="6" type="ORF">EV211_1367</name>
</gene>
<dbReference type="InterPro" id="IPR030391">
    <property type="entry name" value="MeTrfase_TrmA_CS"/>
</dbReference>
<dbReference type="PANTHER" id="PTHR11061">
    <property type="entry name" value="RNA M5U METHYLTRANSFERASE"/>
    <property type="match status" value="1"/>
</dbReference>
<dbReference type="Proteomes" id="UP000295500">
    <property type="component" value="Unassembled WGS sequence"/>
</dbReference>
<dbReference type="InterPro" id="IPR030390">
    <property type="entry name" value="MeTrfase_TrmA_AS"/>
</dbReference>
<dbReference type="NCBIfam" id="TIGR00479">
    <property type="entry name" value="rumA"/>
    <property type="match status" value="1"/>
</dbReference>
<keyword evidence="2 4" id="KW-0808">Transferase</keyword>
<name>A0A4R6PYR9_9FIRM</name>
<evidence type="ECO:0000313" key="6">
    <source>
        <dbReference type="EMBL" id="TDP50807.1"/>
    </source>
</evidence>
<evidence type="ECO:0000313" key="7">
    <source>
        <dbReference type="Proteomes" id="UP000295500"/>
    </source>
</evidence>
<feature type="binding site" evidence="4">
    <location>
        <position position="224"/>
    </location>
    <ligand>
        <name>S-adenosyl-L-methionine</name>
        <dbReference type="ChEBI" id="CHEBI:59789"/>
    </ligand>
</feature>
<dbReference type="SUPFAM" id="SSF53335">
    <property type="entry name" value="S-adenosyl-L-methionine-dependent methyltransferases"/>
    <property type="match status" value="1"/>
</dbReference>
<dbReference type="Gene3D" id="3.40.50.150">
    <property type="entry name" value="Vaccinia Virus protein VP39"/>
    <property type="match status" value="1"/>
</dbReference>
<dbReference type="Gene3D" id="2.40.50.1070">
    <property type="match status" value="1"/>
</dbReference>
<protein>
    <submittedName>
        <fullName evidence="6">23S rRNA m(5)U-1939 methyltransferase</fullName>
    </submittedName>
</protein>
<dbReference type="Pfam" id="PF05958">
    <property type="entry name" value="tRNA_U5-meth_tr"/>
    <property type="match status" value="1"/>
</dbReference>
<dbReference type="InterPro" id="IPR029063">
    <property type="entry name" value="SAM-dependent_MTases_sf"/>
</dbReference>
<dbReference type="PROSITE" id="PS01230">
    <property type="entry name" value="TRMA_1"/>
    <property type="match status" value="1"/>
</dbReference>
<sequence length="389" mass="44072">MADLNRCPHADNCGGCSYQGVEYEYQLSNKEGEVRGLFIHAELEPDKFDSIEGCPEAYHYAYRNKMEYTFGDMVKDGPLCLGMHKPGQFMSVTTVDHCQIIDQDFNVILRYTLDFATERGYVKYHKRRHTGLLRNLVIRKGERTGELLVNIVTSSQGEFEEEAWKEGLLALSLNNTIVGIMHTINDSVADKVTCEELRMLYGREYYIEKIFDLTFKVHEFSFFQTNVEAVERLYSEAIELIDDFSGKNVFDLYCGTGTISQVMARRAAHVIGIEIVPESIDAAKENAEVNGIENCEFICGDVFETLSASQEMPDVIVVDPPRVGIGDKAVEKIAAYAVPQIVYISCNPKTLVKDLALFTQLGYEITYVKPFDNFPMTKHTECITLLTRK</sequence>
<comment type="similarity">
    <text evidence="4">Belongs to the class I-like SAM-binding methyltransferase superfamily. RNA M5U methyltransferase family.</text>
</comment>
<feature type="active site" evidence="5">
    <location>
        <position position="346"/>
    </location>
</feature>
<dbReference type="GO" id="GO:0070041">
    <property type="term" value="F:rRNA (uridine-C5-)-methyltransferase activity"/>
    <property type="evidence" value="ECO:0007669"/>
    <property type="project" value="TreeGrafter"/>
</dbReference>
<dbReference type="EMBL" id="SNXO01000036">
    <property type="protein sequence ID" value="TDP50807.1"/>
    <property type="molecule type" value="Genomic_DNA"/>
</dbReference>
<dbReference type="RefSeq" id="WP_133529055.1">
    <property type="nucleotide sequence ID" value="NZ_SNXO01000036.1"/>
</dbReference>